<name>A0A2A9HBX5_TEPT2</name>
<keyword evidence="1" id="KW-1133">Transmembrane helix</keyword>
<reference evidence="2 3" key="1">
    <citation type="submission" date="2017-09" db="EMBL/GenBank/DDBJ databases">
        <title>Sequencing the genomes of two abundant thermophiles in Great Basin hot springs: Thermocrinis jamiesonii and novel Chloroflexi Thermoflexus hugenholtzii.</title>
        <authorList>
            <person name="Hedlund B."/>
        </authorList>
    </citation>
    <scope>NUCLEOTIDE SEQUENCE [LARGE SCALE GENOMIC DNA]</scope>
    <source>
        <strain evidence="2 3">G233</strain>
    </source>
</reference>
<dbReference type="EMBL" id="PDJQ01000001">
    <property type="protein sequence ID" value="PFG72833.1"/>
    <property type="molecule type" value="Genomic_DNA"/>
</dbReference>
<keyword evidence="3" id="KW-1185">Reference proteome</keyword>
<proteinExistence type="predicted"/>
<protein>
    <submittedName>
        <fullName evidence="2">Uncharacterized protein</fullName>
    </submittedName>
</protein>
<evidence type="ECO:0000256" key="1">
    <source>
        <dbReference type="SAM" id="Phobius"/>
    </source>
</evidence>
<dbReference type="AlphaFoldDB" id="A0A2A9HBX5"/>
<dbReference type="Proteomes" id="UP000223071">
    <property type="component" value="Unassembled WGS sequence"/>
</dbReference>
<organism evidence="2 3">
    <name type="scientific">Tepidiforma thermophila (strain KCTC 52669 / CGMCC 1.13589 / G233)</name>
    <dbReference type="NCBI Taxonomy" id="2761530"/>
    <lineage>
        <taxon>Bacteria</taxon>
        <taxon>Bacillati</taxon>
        <taxon>Chloroflexota</taxon>
        <taxon>Tepidiformia</taxon>
        <taxon>Tepidiformales</taxon>
        <taxon>Tepidiformaceae</taxon>
        <taxon>Tepidiforma</taxon>
    </lineage>
</organism>
<keyword evidence="1" id="KW-0472">Membrane</keyword>
<accession>A0A2A9HBX5</accession>
<evidence type="ECO:0000313" key="2">
    <source>
        <dbReference type="EMBL" id="PFG72833.1"/>
    </source>
</evidence>
<evidence type="ECO:0000313" key="3">
    <source>
        <dbReference type="Proteomes" id="UP000223071"/>
    </source>
</evidence>
<gene>
    <name evidence="2" type="ORF">A9A59_0024</name>
</gene>
<keyword evidence="1" id="KW-0812">Transmembrane</keyword>
<dbReference type="RefSeq" id="WP_165772387.1">
    <property type="nucleotide sequence ID" value="NZ_PDJQ01000001.1"/>
</dbReference>
<comment type="caution">
    <text evidence="2">The sequence shown here is derived from an EMBL/GenBank/DDBJ whole genome shotgun (WGS) entry which is preliminary data.</text>
</comment>
<sequence>MRTLAAAPLRLVRRLVRIAVVTLVLVGLYAVLDALLLPGEPSGRRSA</sequence>
<feature type="transmembrane region" description="Helical" evidence="1">
    <location>
        <begin position="15"/>
        <end position="37"/>
    </location>
</feature>